<proteinExistence type="predicted"/>
<dbReference type="EMBL" id="JAWWNJ010000001">
    <property type="protein sequence ID" value="KAK7064093.1"/>
    <property type="molecule type" value="Genomic_DNA"/>
</dbReference>
<evidence type="ECO:0000313" key="3">
    <source>
        <dbReference type="Proteomes" id="UP001362999"/>
    </source>
</evidence>
<evidence type="ECO:0000256" key="1">
    <source>
        <dbReference type="SAM" id="MobiDB-lite"/>
    </source>
</evidence>
<sequence length="318" mass="34318">MSAKVHTNPSNRAKTRDALEKKVVFKSVLDSPFRVPWPSIPISVQETALEYTLSLLKDVGAYHSTRGRESRKGKQRSNDTRPNKRRKVDLELPPQGTDSILPEISAPAENSSIPRPDILSHLSIGLNAVTRRLDDQIRSSRKTVSLDSAPTVASVPPTVSIKVVMVCRADVDPSILIAHIPHEVAAYNSCAPPDPIKLVTFPKGAEADLAKAVGLRRVTVIAMDINTPGLDGLVALLDSVPTVTAPWLTSRAASATPVNQQLIPTHVKQLRTTAPKDMKLAKLLRVEGKAAAKVQNKSAKRKLMTKTVVVSTAAQTAS</sequence>
<dbReference type="GO" id="GO:0005829">
    <property type="term" value="C:cytosol"/>
    <property type="evidence" value="ECO:0007669"/>
    <property type="project" value="TreeGrafter"/>
</dbReference>
<feature type="region of interest" description="Disordered" evidence="1">
    <location>
        <begin position="63"/>
        <end position="102"/>
    </location>
</feature>
<reference evidence="2 3" key="1">
    <citation type="journal article" date="2024" name="J Genomics">
        <title>Draft genome sequencing and assembly of Favolaschia claudopus CIRM-BRFM 2984 isolated from oak limbs.</title>
        <authorList>
            <person name="Navarro D."/>
            <person name="Drula E."/>
            <person name="Chaduli D."/>
            <person name="Cazenave R."/>
            <person name="Ahrendt S."/>
            <person name="Wang J."/>
            <person name="Lipzen A."/>
            <person name="Daum C."/>
            <person name="Barry K."/>
            <person name="Grigoriev I.V."/>
            <person name="Favel A."/>
            <person name="Rosso M.N."/>
            <person name="Martin F."/>
        </authorList>
    </citation>
    <scope>NUCLEOTIDE SEQUENCE [LARGE SCALE GENOMIC DNA]</scope>
    <source>
        <strain evidence="2 3">CIRM-BRFM 2984</strain>
    </source>
</reference>
<dbReference type="GO" id="GO:0034965">
    <property type="term" value="P:intronic box C/D snoRNA processing"/>
    <property type="evidence" value="ECO:0007669"/>
    <property type="project" value="TreeGrafter"/>
</dbReference>
<dbReference type="Proteomes" id="UP001362999">
    <property type="component" value="Unassembled WGS sequence"/>
</dbReference>
<evidence type="ECO:0000313" key="2">
    <source>
        <dbReference type="EMBL" id="KAK7064093.1"/>
    </source>
</evidence>
<dbReference type="GO" id="GO:0000171">
    <property type="term" value="F:ribonuclease MRP activity"/>
    <property type="evidence" value="ECO:0007669"/>
    <property type="project" value="TreeGrafter"/>
</dbReference>
<dbReference type="GO" id="GO:0006364">
    <property type="term" value="P:rRNA processing"/>
    <property type="evidence" value="ECO:0007669"/>
    <property type="project" value="InterPro"/>
</dbReference>
<comment type="caution">
    <text evidence="2">The sequence shown here is derived from an EMBL/GenBank/DDBJ whole genome shotgun (WGS) entry which is preliminary data.</text>
</comment>
<feature type="compositionally biased region" description="Basic and acidic residues" evidence="1">
    <location>
        <begin position="66"/>
        <end position="82"/>
    </location>
</feature>
<dbReference type="GO" id="GO:0008033">
    <property type="term" value="P:tRNA processing"/>
    <property type="evidence" value="ECO:0007669"/>
    <property type="project" value="InterPro"/>
</dbReference>
<protein>
    <submittedName>
        <fullName evidence="2">Ribonucleases p mrp protein subunit pop3 kDa subunit</fullName>
    </submittedName>
</protein>
<dbReference type="InterPro" id="IPR013241">
    <property type="entry name" value="RNase_P_Pop3"/>
</dbReference>
<organism evidence="2 3">
    <name type="scientific">Favolaschia claudopus</name>
    <dbReference type="NCBI Taxonomy" id="2862362"/>
    <lineage>
        <taxon>Eukaryota</taxon>
        <taxon>Fungi</taxon>
        <taxon>Dikarya</taxon>
        <taxon>Basidiomycota</taxon>
        <taxon>Agaricomycotina</taxon>
        <taxon>Agaricomycetes</taxon>
        <taxon>Agaricomycetidae</taxon>
        <taxon>Agaricales</taxon>
        <taxon>Marasmiineae</taxon>
        <taxon>Mycenaceae</taxon>
        <taxon>Favolaschia</taxon>
    </lineage>
</organism>
<dbReference type="PANTHER" id="PTHR28272">
    <property type="entry name" value="RIBONUCLEASES P/MRP PROTEIN SUBUNIT POP3"/>
    <property type="match status" value="1"/>
</dbReference>
<name>A0AAW0EHK5_9AGAR</name>
<accession>A0AAW0EHK5</accession>
<gene>
    <name evidence="2" type="ORF">R3P38DRAFT_2822377</name>
</gene>
<dbReference type="AlphaFoldDB" id="A0AAW0EHK5"/>
<dbReference type="GO" id="GO:0000172">
    <property type="term" value="C:ribonuclease MRP complex"/>
    <property type="evidence" value="ECO:0007669"/>
    <property type="project" value="TreeGrafter"/>
</dbReference>
<keyword evidence="3" id="KW-1185">Reference proteome</keyword>
<dbReference type="GO" id="GO:0005655">
    <property type="term" value="C:nucleolar ribonuclease P complex"/>
    <property type="evidence" value="ECO:0007669"/>
    <property type="project" value="TreeGrafter"/>
</dbReference>
<dbReference type="GO" id="GO:0004526">
    <property type="term" value="F:ribonuclease P activity"/>
    <property type="evidence" value="ECO:0007669"/>
    <property type="project" value="TreeGrafter"/>
</dbReference>
<dbReference type="Pfam" id="PF08228">
    <property type="entry name" value="RNase_P_pop3"/>
    <property type="match status" value="1"/>
</dbReference>
<dbReference type="PANTHER" id="PTHR28272:SF1">
    <property type="entry name" value="RIBONUCLEASES P_MRP PROTEIN SUBUNIT POP3"/>
    <property type="match status" value="1"/>
</dbReference>